<protein>
    <submittedName>
        <fullName evidence="3">Uncharacterized protein</fullName>
    </submittedName>
</protein>
<evidence type="ECO:0000313" key="3">
    <source>
        <dbReference type="EMBL" id="KZZ89416.1"/>
    </source>
</evidence>
<dbReference type="AlphaFoldDB" id="A0A167WY91"/>
<feature type="compositionally biased region" description="Basic and acidic residues" evidence="1">
    <location>
        <begin position="311"/>
        <end position="331"/>
    </location>
</feature>
<feature type="chain" id="PRO_5007894132" evidence="2">
    <location>
        <begin position="24"/>
        <end position="526"/>
    </location>
</feature>
<comment type="caution">
    <text evidence="3">The sequence shown here is derived from an EMBL/GenBank/DDBJ whole genome shotgun (WGS) entry which is preliminary data.</text>
</comment>
<feature type="signal peptide" evidence="2">
    <location>
        <begin position="1"/>
        <end position="23"/>
    </location>
</feature>
<reference evidence="3 4" key="1">
    <citation type="journal article" date="2016" name="Genome Biol. Evol.">
        <title>Divergent and convergent evolution of fungal pathogenicity.</title>
        <authorList>
            <person name="Shang Y."/>
            <person name="Xiao G."/>
            <person name="Zheng P."/>
            <person name="Cen K."/>
            <person name="Zhan S."/>
            <person name="Wang C."/>
        </authorList>
    </citation>
    <scope>NUCLEOTIDE SEQUENCE [LARGE SCALE GENOMIC DNA]</scope>
    <source>
        <strain evidence="3 4">RCEF 2490</strain>
    </source>
</reference>
<dbReference type="STRING" id="1081109.A0A167WY91"/>
<keyword evidence="4" id="KW-1185">Reference proteome</keyword>
<sequence>MDSLRFTRLLWYCLALLLAFGYAAPTKPKNSKVVQIKPEPGSLGIQLDWKLFTEGDEGVLFSSVITLDEPPNLSKKEFKELAIDAFVEMDKMAIQYKFGAARRPTVMTTLITGNQIFFASSLKNGDQVDLDPQTAADLAECKKGNGNNHKNQGRCGEIMTFDDYYRNNGIADRLNDKSRIVAITIPRDYAQKRRAENNKDTPADIDRTKCDIVAPCGDGGDKWGCDKFVGLKKLQVLDNNQIEQEAKAGTTQNPFYSKLRQLLKDGKVKPTQTDANLKPKPGPEPKPTDDDDGPPRENTKKPGPSTGAPGRDPKANPDDEPPKTNTWKDDNNPPENTKRPGSSGGQNPDKETPPENTKKPGSRPGGGPDDQAPPENTRKPGSKPDNESPPENTKKPGPKPDNEPPPENTKKPGSKPGAPGPDDDPPPANNKKPGSKPSTPGDDAPLGNNKKPGSKPPAPIDDDDTPPENPRKPTSKPGGSSPSSGGAPSNGPKPDDDTGKKPAGDPKPEDNKKPKPPPRKPTKGHS</sequence>
<evidence type="ECO:0000256" key="1">
    <source>
        <dbReference type="SAM" id="MobiDB-lite"/>
    </source>
</evidence>
<dbReference type="OrthoDB" id="3780330at2759"/>
<organism evidence="3 4">
    <name type="scientific">Moelleriella libera RCEF 2490</name>
    <dbReference type="NCBI Taxonomy" id="1081109"/>
    <lineage>
        <taxon>Eukaryota</taxon>
        <taxon>Fungi</taxon>
        <taxon>Dikarya</taxon>
        <taxon>Ascomycota</taxon>
        <taxon>Pezizomycotina</taxon>
        <taxon>Sordariomycetes</taxon>
        <taxon>Hypocreomycetidae</taxon>
        <taxon>Hypocreales</taxon>
        <taxon>Clavicipitaceae</taxon>
        <taxon>Moelleriella</taxon>
    </lineage>
</organism>
<dbReference type="EMBL" id="AZGY01000025">
    <property type="protein sequence ID" value="KZZ89416.1"/>
    <property type="molecule type" value="Genomic_DNA"/>
</dbReference>
<name>A0A167WY91_9HYPO</name>
<proteinExistence type="predicted"/>
<keyword evidence="2" id="KW-0732">Signal</keyword>
<evidence type="ECO:0000256" key="2">
    <source>
        <dbReference type="SAM" id="SignalP"/>
    </source>
</evidence>
<feature type="compositionally biased region" description="Low complexity" evidence="1">
    <location>
        <begin position="475"/>
        <end position="492"/>
    </location>
</feature>
<feature type="compositionally biased region" description="Basic and acidic residues" evidence="1">
    <location>
        <begin position="281"/>
        <end position="300"/>
    </location>
</feature>
<feature type="compositionally biased region" description="Basic and acidic residues" evidence="1">
    <location>
        <begin position="348"/>
        <end position="358"/>
    </location>
</feature>
<feature type="compositionally biased region" description="Basic and acidic residues" evidence="1">
    <location>
        <begin position="493"/>
        <end position="513"/>
    </location>
</feature>
<feature type="compositionally biased region" description="Basic residues" evidence="1">
    <location>
        <begin position="514"/>
        <end position="526"/>
    </location>
</feature>
<evidence type="ECO:0000313" key="4">
    <source>
        <dbReference type="Proteomes" id="UP000078544"/>
    </source>
</evidence>
<dbReference type="PRINTS" id="PR01217">
    <property type="entry name" value="PRICHEXTENSN"/>
</dbReference>
<feature type="region of interest" description="Disordered" evidence="1">
    <location>
        <begin position="265"/>
        <end position="526"/>
    </location>
</feature>
<gene>
    <name evidence="3" type="ORF">AAL_07715</name>
</gene>
<feature type="compositionally biased region" description="Basic and acidic residues" evidence="1">
    <location>
        <begin position="376"/>
        <end position="402"/>
    </location>
</feature>
<dbReference type="Proteomes" id="UP000078544">
    <property type="component" value="Unassembled WGS sequence"/>
</dbReference>
<accession>A0A167WY91</accession>